<comment type="caution">
    <text evidence="3">The sequence shown here is derived from an EMBL/GenBank/DDBJ whole genome shotgun (WGS) entry which is preliminary data.</text>
</comment>
<feature type="region of interest" description="Disordered" evidence="1">
    <location>
        <begin position="58"/>
        <end position="77"/>
    </location>
</feature>
<proteinExistence type="predicted"/>
<dbReference type="OrthoDB" id="10256951at2759"/>
<keyword evidence="2" id="KW-0812">Transmembrane</keyword>
<reference evidence="3 4" key="1">
    <citation type="journal article" date="2019" name="Sci. Rep.">
        <title>Nanopore sequencing improves the draft genome of the human pathogenic amoeba Naegleria fowleri.</title>
        <authorList>
            <person name="Liechti N."/>
            <person name="Schurch N."/>
            <person name="Bruggmann R."/>
            <person name="Wittwer M."/>
        </authorList>
    </citation>
    <scope>NUCLEOTIDE SEQUENCE [LARGE SCALE GENOMIC DNA]</scope>
    <source>
        <strain evidence="3 4">ATCC 30894</strain>
    </source>
</reference>
<evidence type="ECO:0000256" key="1">
    <source>
        <dbReference type="SAM" id="MobiDB-lite"/>
    </source>
</evidence>
<keyword evidence="2" id="KW-0472">Membrane</keyword>
<feature type="compositionally biased region" description="Basic and acidic residues" evidence="1">
    <location>
        <begin position="62"/>
        <end position="71"/>
    </location>
</feature>
<accession>A0A6A5CCI2</accession>
<dbReference type="AlphaFoldDB" id="A0A6A5CCI2"/>
<feature type="region of interest" description="Disordered" evidence="1">
    <location>
        <begin position="529"/>
        <end position="562"/>
    </location>
</feature>
<dbReference type="InterPro" id="IPR029787">
    <property type="entry name" value="Nucleotide_cyclase"/>
</dbReference>
<evidence type="ECO:0000256" key="2">
    <source>
        <dbReference type="SAM" id="Phobius"/>
    </source>
</evidence>
<dbReference type="VEuPathDB" id="AmoebaDB:FDP41_000701"/>
<dbReference type="Gene3D" id="3.30.70.1230">
    <property type="entry name" value="Nucleotide cyclase"/>
    <property type="match status" value="1"/>
</dbReference>
<dbReference type="OMA" id="IANHNIR"/>
<evidence type="ECO:0000313" key="3">
    <source>
        <dbReference type="EMBL" id="KAF0984802.1"/>
    </source>
</evidence>
<gene>
    <name evidence="3" type="ORF">FDP41_000701</name>
</gene>
<dbReference type="EMBL" id="VFQX01000002">
    <property type="protein sequence ID" value="KAF0984802.1"/>
    <property type="molecule type" value="Genomic_DNA"/>
</dbReference>
<dbReference type="Proteomes" id="UP000444721">
    <property type="component" value="Unassembled WGS sequence"/>
</dbReference>
<organism evidence="3 4">
    <name type="scientific">Naegleria fowleri</name>
    <name type="common">Brain eating amoeba</name>
    <dbReference type="NCBI Taxonomy" id="5763"/>
    <lineage>
        <taxon>Eukaryota</taxon>
        <taxon>Discoba</taxon>
        <taxon>Heterolobosea</taxon>
        <taxon>Tetramitia</taxon>
        <taxon>Eutetramitia</taxon>
        <taxon>Vahlkampfiidae</taxon>
        <taxon>Naegleria</taxon>
    </lineage>
</organism>
<dbReference type="VEuPathDB" id="AmoebaDB:NF0094120"/>
<keyword evidence="2" id="KW-1133">Transmembrane helix</keyword>
<dbReference type="SUPFAM" id="SSF55073">
    <property type="entry name" value="Nucleotide cyclase"/>
    <property type="match status" value="1"/>
</dbReference>
<name>A0A6A5CCI2_NAEFO</name>
<feature type="transmembrane region" description="Helical" evidence="2">
    <location>
        <begin position="429"/>
        <end position="456"/>
    </location>
</feature>
<feature type="transmembrane region" description="Helical" evidence="2">
    <location>
        <begin position="94"/>
        <end position="116"/>
    </location>
</feature>
<dbReference type="GeneID" id="68107919"/>
<dbReference type="VEuPathDB" id="AmoebaDB:NfTy_031320"/>
<protein>
    <submittedName>
        <fullName evidence="3">Uncharacterized protein</fullName>
    </submittedName>
</protein>
<sequence>MVFTSKVVPSNIRQSVDSSREVLSEKGTFFNPIANHNIRNDPYFLRYSVAKSTVTNVGETGKYNDQDHDEISSQDPNLTPSNKSLIESCKSIKFFVIILITLLVVASSFVLSGTWLSAFIPAISDFSFDVRQGENEKLVMNIQQTMNEAIIVLETAKGQYHIQDLTNPAQIELSLYRFFQSEANYHGGLPLAVLLGNNSMSYSVLQWGPIPTFIEIGPVMQNLYYCAGLSADYCVRSSTPSLVMPSFDLSLIISTAEKRPGKPTFTPSYSVGGSIIFVTLVTSWKANVVNQTANSSPISNYLSYALTTDKLSKYLKKLSQEMDGSKAMIIETNTNYLLAIDNETSILAVQEGETVVRKTPLNIDIKEYRDIGEAIYRAIPNLQTGIECNSYKNLVLSSNYIMMHRICSDYNMDWVIAVSTPQWDYISPIIYALIAALCGSAIVLGISVFVGILFSVKIVRPFKNLMLMFESVSNMELDNVLGLTTSAFEFSEMKYVKVQFQEMLKKLKLYRAFIPSHLLQEIEGEQQQPQESVGNSLNNSQLGNSNVKHSSHSSKSGSKHTLNSSLKSSQYSSVNKFSLYIEVKQVSFVGIFIEGLEMWYLNAETNGTKELLSLLSGIFEQVNTASRVSGCHFDTFDNDLIILSFNSSKDQKNHIEKALSLSQNLLEKLKDVKQSKYKSESEKHRKSHGTQLKNHHLVDGLNFRIAVISQKVYCGNVGTSDSKFFSVVSSMRKNLDQLIEVAHRLEISIVFPERIYQKASEMYQTRFVDLKELVDDSFLSPSCFLNSSSCLSPEEASEPNIVLRSQLFTKEAIYELGESNQVENDQEWMYELNHKQKLLKWKKYQEACVAFFSDQYEQALTLFEEFLAERSVKESASLFSARQDEGGDLQELAANSSSPSIKQSHQPPLDKPAMNFVRICRMKIENL</sequence>
<evidence type="ECO:0000313" key="4">
    <source>
        <dbReference type="Proteomes" id="UP000444721"/>
    </source>
</evidence>
<keyword evidence="4" id="KW-1185">Reference proteome</keyword>
<dbReference type="RefSeq" id="XP_044569515.1">
    <property type="nucleotide sequence ID" value="XM_044710708.1"/>
</dbReference>